<proteinExistence type="predicted"/>
<comment type="caution">
    <text evidence="2">The sequence shown here is derived from an EMBL/GenBank/DDBJ whole genome shotgun (WGS) entry which is preliminary data.</text>
</comment>
<protein>
    <submittedName>
        <fullName evidence="2">Uncharacterized protein</fullName>
    </submittedName>
</protein>
<dbReference type="OrthoDB" id="660475at2"/>
<evidence type="ECO:0000313" key="2">
    <source>
        <dbReference type="EMBL" id="TWF41542.1"/>
    </source>
</evidence>
<gene>
    <name evidence="2" type="ORF">FHW36_103346</name>
</gene>
<feature type="transmembrane region" description="Helical" evidence="1">
    <location>
        <begin position="20"/>
        <end position="38"/>
    </location>
</feature>
<feature type="transmembrane region" description="Helical" evidence="1">
    <location>
        <begin position="44"/>
        <end position="64"/>
    </location>
</feature>
<dbReference type="AlphaFoldDB" id="A0A561PTU1"/>
<dbReference type="EMBL" id="VIWO01000003">
    <property type="protein sequence ID" value="TWF41542.1"/>
    <property type="molecule type" value="Genomic_DNA"/>
</dbReference>
<evidence type="ECO:0000256" key="1">
    <source>
        <dbReference type="SAM" id="Phobius"/>
    </source>
</evidence>
<dbReference type="Proteomes" id="UP000320811">
    <property type="component" value="Unassembled WGS sequence"/>
</dbReference>
<keyword evidence="1" id="KW-0472">Membrane</keyword>
<accession>A0A561PTU1</accession>
<feature type="transmembrane region" description="Helical" evidence="1">
    <location>
        <begin position="99"/>
        <end position="116"/>
    </location>
</feature>
<keyword evidence="3" id="KW-1185">Reference proteome</keyword>
<evidence type="ECO:0000313" key="3">
    <source>
        <dbReference type="Proteomes" id="UP000320811"/>
    </source>
</evidence>
<keyword evidence="1" id="KW-0812">Transmembrane</keyword>
<keyword evidence="1" id="KW-1133">Transmembrane helix</keyword>
<sequence length="195" mass="22604">MHRLRILHPNTSSRIRLLPIMHGLTGILFLFNAIGVYRSPQPNWFLVFFFLVVGIACIGFPFMMRKFKKFTEANTVARMIEAFICFTGSLYFLSHLYPVTALLLFAVGSCMAYVGWMEYKIFQPSYVTMDNTGIILPTLFSKRLVGWNELNNVILRNDLLTIDYKNNKILQLEVLDELGQEQRTALNTFFQSRVQ</sequence>
<name>A0A561PTU1_9BACT</name>
<reference evidence="2 3" key="1">
    <citation type="submission" date="2019-06" db="EMBL/GenBank/DDBJ databases">
        <title>Sorghum-associated microbial communities from plants grown in Nebraska, USA.</title>
        <authorList>
            <person name="Schachtman D."/>
        </authorList>
    </citation>
    <scope>NUCLEOTIDE SEQUENCE [LARGE SCALE GENOMIC DNA]</scope>
    <source>
        <strain evidence="2 3">1209</strain>
    </source>
</reference>
<dbReference type="RefSeq" id="WP_145669435.1">
    <property type="nucleotide sequence ID" value="NZ_VIWO01000003.1"/>
</dbReference>
<organism evidence="2 3">
    <name type="scientific">Chitinophaga polysaccharea</name>
    <dbReference type="NCBI Taxonomy" id="1293035"/>
    <lineage>
        <taxon>Bacteria</taxon>
        <taxon>Pseudomonadati</taxon>
        <taxon>Bacteroidota</taxon>
        <taxon>Chitinophagia</taxon>
        <taxon>Chitinophagales</taxon>
        <taxon>Chitinophagaceae</taxon>
        <taxon>Chitinophaga</taxon>
    </lineage>
</organism>